<evidence type="ECO:0000256" key="2">
    <source>
        <dbReference type="SAM" id="SignalP"/>
    </source>
</evidence>
<organism evidence="3 4">
    <name type="scientific">Aquicella lusitana</name>
    <dbReference type="NCBI Taxonomy" id="254246"/>
    <lineage>
        <taxon>Bacteria</taxon>
        <taxon>Pseudomonadati</taxon>
        <taxon>Pseudomonadota</taxon>
        <taxon>Gammaproteobacteria</taxon>
        <taxon>Legionellales</taxon>
        <taxon>Coxiellaceae</taxon>
        <taxon>Aquicella</taxon>
    </lineage>
</organism>
<proteinExistence type="predicted"/>
<dbReference type="EMBL" id="QQAX01000001">
    <property type="protein sequence ID" value="RDI48803.1"/>
    <property type="molecule type" value="Genomic_DNA"/>
</dbReference>
<gene>
    <name evidence="3" type="ORF">C8D86_10182</name>
</gene>
<protein>
    <submittedName>
        <fullName evidence="3">Uncharacterized protein</fullName>
    </submittedName>
</protein>
<name>A0A370GYR5_9COXI</name>
<dbReference type="PRINTS" id="PR01217">
    <property type="entry name" value="PRICHEXTENSN"/>
</dbReference>
<dbReference type="Proteomes" id="UP000254720">
    <property type="component" value="Unassembled WGS sequence"/>
</dbReference>
<keyword evidence="2" id="KW-0732">Signal</keyword>
<feature type="compositionally biased region" description="Pro residues" evidence="1">
    <location>
        <begin position="138"/>
        <end position="187"/>
    </location>
</feature>
<feature type="compositionally biased region" description="Low complexity" evidence="1">
    <location>
        <begin position="188"/>
        <end position="198"/>
    </location>
</feature>
<feature type="compositionally biased region" description="Low complexity" evidence="1">
    <location>
        <begin position="127"/>
        <end position="137"/>
    </location>
</feature>
<evidence type="ECO:0000313" key="3">
    <source>
        <dbReference type="EMBL" id="RDI48803.1"/>
    </source>
</evidence>
<feature type="compositionally biased region" description="Low complexity" evidence="1">
    <location>
        <begin position="37"/>
        <end position="47"/>
    </location>
</feature>
<feature type="region of interest" description="Disordered" evidence="1">
    <location>
        <begin position="21"/>
        <end position="198"/>
    </location>
</feature>
<feature type="chain" id="PRO_5017052360" evidence="2">
    <location>
        <begin position="22"/>
        <end position="198"/>
    </location>
</feature>
<evidence type="ECO:0000313" key="4">
    <source>
        <dbReference type="Proteomes" id="UP000254720"/>
    </source>
</evidence>
<sequence>MKQKYFAIAVLTAFLPFGASAQDQQGTMPSGPPPGQMPQGQNQSSPSEQISPAQGDTPPGTPIESKSAGGESQMTIIDASGNLKIVEKPKQDGQDAQPQPDQGPSSVSTPPDASATPITPSSPPSAPSDISPSVPAQPAQPPQPPSPPADELPPGMPTPPAGAPQPSPQPFGPTAPAQSPMPQPMPGSGPTGSQPAGS</sequence>
<keyword evidence="4" id="KW-1185">Reference proteome</keyword>
<dbReference type="RefSeq" id="WP_114833318.1">
    <property type="nucleotide sequence ID" value="NZ_LR699114.1"/>
</dbReference>
<accession>A0A370GYR5</accession>
<dbReference type="AlphaFoldDB" id="A0A370GYR5"/>
<reference evidence="3 4" key="1">
    <citation type="submission" date="2018-07" db="EMBL/GenBank/DDBJ databases">
        <title>Genomic Encyclopedia of Type Strains, Phase IV (KMG-IV): sequencing the most valuable type-strain genomes for metagenomic binning, comparative biology and taxonomic classification.</title>
        <authorList>
            <person name="Goeker M."/>
        </authorList>
    </citation>
    <scope>NUCLEOTIDE SEQUENCE [LARGE SCALE GENOMIC DNA]</scope>
    <source>
        <strain evidence="3 4">DSM 16500</strain>
    </source>
</reference>
<comment type="caution">
    <text evidence="3">The sequence shown here is derived from an EMBL/GenBank/DDBJ whole genome shotgun (WGS) entry which is preliminary data.</text>
</comment>
<feature type="signal peptide" evidence="2">
    <location>
        <begin position="1"/>
        <end position="21"/>
    </location>
</feature>
<feature type="compositionally biased region" description="Low complexity" evidence="1">
    <location>
        <begin position="94"/>
        <end position="119"/>
    </location>
</feature>
<evidence type="ECO:0000256" key="1">
    <source>
        <dbReference type="SAM" id="MobiDB-lite"/>
    </source>
</evidence>